<dbReference type="EMBL" id="LR999457">
    <property type="protein sequence ID" value="CAE6183327.1"/>
    <property type="molecule type" value="Genomic_DNA"/>
</dbReference>
<dbReference type="Proteomes" id="UP000682877">
    <property type="component" value="Chromosome 7"/>
</dbReference>
<dbReference type="AlphaFoldDB" id="A0A8S2B2T9"/>
<proteinExistence type="predicted"/>
<evidence type="ECO:0000313" key="1">
    <source>
        <dbReference type="EMBL" id="CAE6183327.1"/>
    </source>
</evidence>
<keyword evidence="2" id="KW-1185">Reference proteome</keyword>
<name>A0A8S2B2T9_ARAAE</name>
<accession>A0A8S2B2T9</accession>
<reference evidence="1" key="1">
    <citation type="submission" date="2021-01" db="EMBL/GenBank/DDBJ databases">
        <authorList>
            <person name="Bezrukov I."/>
        </authorList>
    </citation>
    <scope>NUCLEOTIDE SEQUENCE</scope>
</reference>
<gene>
    <name evidence="1" type="ORF">AARE701A_LOCUS18779</name>
</gene>
<protein>
    <submittedName>
        <fullName evidence="1">Uncharacterized protein</fullName>
    </submittedName>
</protein>
<organism evidence="1 2">
    <name type="scientific">Arabidopsis arenosa</name>
    <name type="common">Sand rock-cress</name>
    <name type="synonym">Cardaminopsis arenosa</name>
    <dbReference type="NCBI Taxonomy" id="38785"/>
    <lineage>
        <taxon>Eukaryota</taxon>
        <taxon>Viridiplantae</taxon>
        <taxon>Streptophyta</taxon>
        <taxon>Embryophyta</taxon>
        <taxon>Tracheophyta</taxon>
        <taxon>Spermatophyta</taxon>
        <taxon>Magnoliopsida</taxon>
        <taxon>eudicotyledons</taxon>
        <taxon>Gunneridae</taxon>
        <taxon>Pentapetalae</taxon>
        <taxon>rosids</taxon>
        <taxon>malvids</taxon>
        <taxon>Brassicales</taxon>
        <taxon>Brassicaceae</taxon>
        <taxon>Camelineae</taxon>
        <taxon>Arabidopsis</taxon>
    </lineage>
</organism>
<evidence type="ECO:0000313" key="2">
    <source>
        <dbReference type="Proteomes" id="UP000682877"/>
    </source>
</evidence>
<sequence length="35" mass="3554">MGSLRVSTVVVIAVVVCFSILLISPTGSGAETESM</sequence>